<accession>A0AAP5I7G5</accession>
<proteinExistence type="predicted"/>
<name>A0AAP5I7G5_9CYAN</name>
<feature type="transmembrane region" description="Helical" evidence="1">
    <location>
        <begin position="7"/>
        <end position="27"/>
    </location>
</feature>
<protein>
    <submittedName>
        <fullName evidence="2">Uncharacterized protein</fullName>
    </submittedName>
</protein>
<dbReference type="Proteomes" id="UP000667802">
    <property type="component" value="Unassembled WGS sequence"/>
</dbReference>
<dbReference type="EMBL" id="JAALHA020000008">
    <property type="protein sequence ID" value="MDR9896377.1"/>
    <property type="molecule type" value="Genomic_DNA"/>
</dbReference>
<feature type="transmembrane region" description="Helical" evidence="1">
    <location>
        <begin position="33"/>
        <end position="55"/>
    </location>
</feature>
<sequence length="141" mass="16153">MLIVTRLPWVSLTLLLITYSILGWVLVKANVAWFIWLLVVITVLLLIESLTSSWWKMVDYSSIFLRLNVRSFVLTILAAFLFFLMIAWFKVFLDTLLIIATLAFARIEFQLAGLGERQYFWIVSVLSLSSIAGGALAQKYI</sequence>
<reference evidence="3" key="1">
    <citation type="journal article" date="2021" name="Science">
        <title>Hunting the eagle killer: A cyanobacterial neurotoxin causes vacuolar myelinopathy.</title>
        <authorList>
            <person name="Breinlinger S."/>
            <person name="Phillips T.J."/>
            <person name="Haram B.N."/>
            <person name="Mares J."/>
            <person name="Martinez Yerena J.A."/>
            <person name="Hrouzek P."/>
            <person name="Sobotka R."/>
            <person name="Henderson W.M."/>
            <person name="Schmieder P."/>
            <person name="Williams S.M."/>
            <person name="Lauderdale J.D."/>
            <person name="Wilde H.D."/>
            <person name="Gerrin W."/>
            <person name="Kust A."/>
            <person name="Washington J.W."/>
            <person name="Wagner C."/>
            <person name="Geier B."/>
            <person name="Liebeke M."/>
            <person name="Enke H."/>
            <person name="Niedermeyer T.H.J."/>
            <person name="Wilde S.B."/>
        </authorList>
    </citation>
    <scope>NUCLEOTIDE SEQUENCE [LARGE SCALE GENOMIC DNA]</scope>
    <source>
        <strain evidence="3">Thurmond2011</strain>
    </source>
</reference>
<organism evidence="2 3">
    <name type="scientific">Aetokthonos hydrillicola Thurmond2011</name>
    <dbReference type="NCBI Taxonomy" id="2712845"/>
    <lineage>
        <taxon>Bacteria</taxon>
        <taxon>Bacillati</taxon>
        <taxon>Cyanobacteriota</taxon>
        <taxon>Cyanophyceae</taxon>
        <taxon>Nostocales</taxon>
        <taxon>Hapalosiphonaceae</taxon>
        <taxon>Aetokthonos</taxon>
    </lineage>
</organism>
<feature type="transmembrane region" description="Helical" evidence="1">
    <location>
        <begin position="119"/>
        <end position="137"/>
    </location>
</feature>
<evidence type="ECO:0000256" key="1">
    <source>
        <dbReference type="SAM" id="Phobius"/>
    </source>
</evidence>
<evidence type="ECO:0000313" key="3">
    <source>
        <dbReference type="Proteomes" id="UP000667802"/>
    </source>
</evidence>
<dbReference type="AlphaFoldDB" id="A0AAP5I7G5"/>
<evidence type="ECO:0000313" key="2">
    <source>
        <dbReference type="EMBL" id="MDR9896377.1"/>
    </source>
</evidence>
<keyword evidence="1" id="KW-1133">Transmembrane helix</keyword>
<gene>
    <name evidence="2" type="ORF">G7B40_017690</name>
</gene>
<feature type="transmembrane region" description="Helical" evidence="1">
    <location>
        <begin position="67"/>
        <end position="89"/>
    </location>
</feature>
<keyword evidence="1" id="KW-0812">Transmembrane</keyword>
<dbReference type="RefSeq" id="WP_208339267.1">
    <property type="nucleotide sequence ID" value="NZ_CAWQFN010000502.1"/>
</dbReference>
<comment type="caution">
    <text evidence="2">The sequence shown here is derived from an EMBL/GenBank/DDBJ whole genome shotgun (WGS) entry which is preliminary data.</text>
</comment>
<keyword evidence="3" id="KW-1185">Reference proteome</keyword>
<keyword evidence="1" id="KW-0472">Membrane</keyword>